<dbReference type="InterPro" id="IPR050792">
    <property type="entry name" value="ADP-ribosylglycohydrolase"/>
</dbReference>
<dbReference type="Pfam" id="PF03747">
    <property type="entry name" value="ADP_ribosyl_GH"/>
    <property type="match status" value="1"/>
</dbReference>
<dbReference type="InterPro" id="IPR005502">
    <property type="entry name" value="Ribosyl_crysJ1"/>
</dbReference>
<reference evidence="3 4" key="1">
    <citation type="submission" date="2022-03" db="EMBL/GenBank/DDBJ databases">
        <title>Draft genome sequence of Furfurilactobacillus curtus JCM 31185.</title>
        <authorList>
            <person name="Suzuki S."/>
            <person name="Endo A."/>
            <person name="Kajikawa A."/>
        </authorList>
    </citation>
    <scope>NUCLEOTIDE SEQUENCE [LARGE SCALE GENOMIC DNA]</scope>
    <source>
        <strain evidence="3 4">JCM 31185</strain>
    </source>
</reference>
<accession>A0ABQ5JPN7</accession>
<name>A0ABQ5JPN7_9LACO</name>
<evidence type="ECO:0000256" key="1">
    <source>
        <dbReference type="ARBA" id="ARBA00010702"/>
    </source>
</evidence>
<dbReference type="InterPro" id="IPR036705">
    <property type="entry name" value="Ribosyl_crysJ1_sf"/>
</dbReference>
<dbReference type="SUPFAM" id="SSF101478">
    <property type="entry name" value="ADP-ribosylglycohydrolase"/>
    <property type="match status" value="1"/>
</dbReference>
<organism evidence="3 4">
    <name type="scientific">Furfurilactobacillus curtus</name>
    <dbReference type="NCBI Taxonomy" id="1746200"/>
    <lineage>
        <taxon>Bacteria</taxon>
        <taxon>Bacillati</taxon>
        <taxon>Bacillota</taxon>
        <taxon>Bacilli</taxon>
        <taxon>Lactobacillales</taxon>
        <taxon>Lactobacillaceae</taxon>
        <taxon>Furfurilactobacillus</taxon>
    </lineage>
</organism>
<sequence length="326" mass="35325">MQNQNYLHDSIYATAIADALGQVTQFQGNRLNSSDPLIQTMMPGDLGTIAGTWSDDTSLTLATLAALSQPMTLATEQLEDTMQNFAAWLNNGRFTTTGVAFDVGAGTQDALTQYQVTDDLFHSGSSHERNNGNGALMRMLPVALYVIRQGQGHPFDHPELVDLVINLAQLTHRHPRSTVACLIYVSLATQLLADQPRTVATVNQAVANVAHFIHERPRLNDQLPFFTDLTTPDFANHSTETLNTSGYVVSTLITACWLLIQPLNLAQLVVAGVNLGGDSDTITSIAAGLMALQIDLASFPEQWLSQLQGRSLIDQLLAKAAASNHF</sequence>
<dbReference type="PANTHER" id="PTHR16222:SF24">
    <property type="entry name" value="ADP-RIBOSYLHYDROLASE ARH3"/>
    <property type="match status" value="1"/>
</dbReference>
<gene>
    <name evidence="3" type="ORF">JCM31185_02310</name>
</gene>
<evidence type="ECO:0000313" key="3">
    <source>
        <dbReference type="EMBL" id="GKT04942.1"/>
    </source>
</evidence>
<protein>
    <recommendedName>
        <fullName evidence="5">ADP-ribosylglycohydrolase</fullName>
    </recommendedName>
</protein>
<evidence type="ECO:0000313" key="4">
    <source>
        <dbReference type="Proteomes" id="UP001628078"/>
    </source>
</evidence>
<dbReference type="RefSeq" id="WP_407882210.1">
    <property type="nucleotide sequence ID" value="NZ_BQXO01000001.1"/>
</dbReference>
<proteinExistence type="inferred from homology"/>
<keyword evidence="4" id="KW-1185">Reference proteome</keyword>
<dbReference type="Proteomes" id="UP001628078">
    <property type="component" value="Unassembled WGS sequence"/>
</dbReference>
<dbReference type="PANTHER" id="PTHR16222">
    <property type="entry name" value="ADP-RIBOSYLGLYCOHYDROLASE"/>
    <property type="match status" value="1"/>
</dbReference>
<comment type="similarity">
    <text evidence="1">Belongs to the ADP-ribosylglycohydrolase family.</text>
</comment>
<dbReference type="EMBL" id="BQXO01000001">
    <property type="protein sequence ID" value="GKT04942.1"/>
    <property type="molecule type" value="Genomic_DNA"/>
</dbReference>
<keyword evidence="2" id="KW-0378">Hydrolase</keyword>
<comment type="caution">
    <text evidence="3">The sequence shown here is derived from an EMBL/GenBank/DDBJ whole genome shotgun (WGS) entry which is preliminary data.</text>
</comment>
<evidence type="ECO:0000256" key="2">
    <source>
        <dbReference type="ARBA" id="ARBA00022801"/>
    </source>
</evidence>
<evidence type="ECO:0008006" key="5">
    <source>
        <dbReference type="Google" id="ProtNLM"/>
    </source>
</evidence>
<dbReference type="Gene3D" id="1.10.4080.10">
    <property type="entry name" value="ADP-ribosylation/Crystallin J1"/>
    <property type="match status" value="1"/>
</dbReference>